<evidence type="ECO:0000313" key="2">
    <source>
        <dbReference type="Proteomes" id="UP000188320"/>
    </source>
</evidence>
<dbReference type="Proteomes" id="UP000188320">
    <property type="component" value="Unassembled WGS sequence"/>
</dbReference>
<accession>A0A1R1PSY9</accession>
<sequence length="109" mass="11909">MSLYTKPTTVENSPINRIMYLPENTIENSSDLILPSFSSHITIANPAAAIITPCPKSPNITANKNGNVITANIPGLTSPYFGTPYELIRFWNPCVNLLVRRYVGGSITV</sequence>
<keyword evidence="2" id="KW-1185">Reference proteome</keyword>
<dbReference type="AlphaFoldDB" id="A0A1R1PSY9"/>
<gene>
    <name evidence="1" type="ORF">AX774_g2439</name>
</gene>
<protein>
    <submittedName>
        <fullName evidence="1">Uncharacterized protein</fullName>
    </submittedName>
</protein>
<comment type="caution">
    <text evidence="1">The sequence shown here is derived from an EMBL/GenBank/DDBJ whole genome shotgun (WGS) entry which is preliminary data.</text>
</comment>
<name>A0A1R1PSY9_ZANCU</name>
<dbReference type="EMBL" id="LSSK01000263">
    <property type="protein sequence ID" value="OMH84039.1"/>
    <property type="molecule type" value="Genomic_DNA"/>
</dbReference>
<proteinExistence type="predicted"/>
<organism evidence="1 2">
    <name type="scientific">Zancudomyces culisetae</name>
    <name type="common">Gut fungus</name>
    <name type="synonym">Smittium culisetae</name>
    <dbReference type="NCBI Taxonomy" id="1213189"/>
    <lineage>
        <taxon>Eukaryota</taxon>
        <taxon>Fungi</taxon>
        <taxon>Fungi incertae sedis</taxon>
        <taxon>Zoopagomycota</taxon>
        <taxon>Kickxellomycotina</taxon>
        <taxon>Harpellomycetes</taxon>
        <taxon>Harpellales</taxon>
        <taxon>Legeriomycetaceae</taxon>
        <taxon>Zancudomyces</taxon>
    </lineage>
</organism>
<evidence type="ECO:0000313" key="1">
    <source>
        <dbReference type="EMBL" id="OMH84039.1"/>
    </source>
</evidence>
<reference evidence="2" key="1">
    <citation type="submission" date="2017-01" db="EMBL/GenBank/DDBJ databases">
        <authorList>
            <person name="Wang Y."/>
            <person name="White M."/>
            <person name="Kvist S."/>
            <person name="Moncalvo J.-M."/>
        </authorList>
    </citation>
    <scope>NUCLEOTIDE SEQUENCE [LARGE SCALE GENOMIC DNA]</scope>
    <source>
        <strain evidence="2">COL-18-3</strain>
    </source>
</reference>